<accession>A0ACC3BRG7</accession>
<gene>
    <name evidence="1" type="ORF">I4F81_002782</name>
</gene>
<organism evidence="1 2">
    <name type="scientific">Pyropia yezoensis</name>
    <name type="common">Susabi-nori</name>
    <name type="synonym">Porphyra yezoensis</name>
    <dbReference type="NCBI Taxonomy" id="2788"/>
    <lineage>
        <taxon>Eukaryota</taxon>
        <taxon>Rhodophyta</taxon>
        <taxon>Bangiophyceae</taxon>
        <taxon>Bangiales</taxon>
        <taxon>Bangiaceae</taxon>
        <taxon>Pyropia</taxon>
    </lineage>
</organism>
<comment type="caution">
    <text evidence="1">The sequence shown here is derived from an EMBL/GenBank/DDBJ whole genome shotgun (WGS) entry which is preliminary data.</text>
</comment>
<keyword evidence="2" id="KW-1185">Reference proteome</keyword>
<name>A0ACC3BRG7_PYRYE</name>
<protein>
    <submittedName>
        <fullName evidence="1">Uncharacterized protein</fullName>
    </submittedName>
</protein>
<reference evidence="1" key="1">
    <citation type="submission" date="2019-11" db="EMBL/GenBank/DDBJ databases">
        <title>Nori genome reveals adaptations in red seaweeds to the harsh intertidal environment.</title>
        <authorList>
            <person name="Wang D."/>
            <person name="Mao Y."/>
        </authorList>
    </citation>
    <scope>NUCLEOTIDE SEQUENCE</scope>
    <source>
        <tissue evidence="1">Gametophyte</tissue>
    </source>
</reference>
<sequence length="763" mass="77259">MASLDCTFSPHGLSDSPVAPADGSPPSLVRMAASSVEVAVTSAAAAPYDHFQWHSQVPVDCQSTVVPQVVGASDDLVGFDAAETPATAAEHDSPSLPSSPLFLSTTPSASVSSMDLGAVLGGSSSSSSTLSMDIERRDMSPSRWGLGVYATSSAAADDGCGSPVSSPDASWDEGAYASPPSLSCWASAWPVTRRSSRRRRRGKRGGGSSGGSVGSPPRSWCSSADVGAAAADGNLASADAAVARVRAAAAAASAAGVAVLVSSSSAGVSSPLARLTSSSSPSRTSWTVTDDVTAAHVTAGRDVQGIPWETMLFSRESYRGQRLAEQRATYASSRVMPMREGGGAVASTGVVAPASPAPARTASPLFAPRVSSAVAPGALPLANGTRHLRALRFVHTTRQVRCSVNHFQLRNLVSAPTAHDVYLLQKNGVVHWDAVTRTRRCVVDLSGATPGLSRVQVSTMTAGAGLLLAGGFDGELVAAGTDGTVLASGRLASCGAITTGLAVYEQDASHGPSVITCSNDAVVRTFDAASLAAPARSMSGAGSTSSSGTGGGCTVSGSVTSHRLPWAANHVSRQPRGGRLLAVAGDHSSVLLLDADGGDKRGRRGRSGSVAPAVASLVGHTDDCFATAWAPDGLVVATGSQDGTARLWDIRRPTTALGVVGGPADGPVRSLRFSPCGRLLAVAEPRDYVRVMDVASVARRGGSGGGGRPPAVQDVDVFGEVGGVAWTPEGGRLFVGVHDDNYGCLLEMEVSSGRRSAADAVGL</sequence>
<evidence type="ECO:0000313" key="1">
    <source>
        <dbReference type="EMBL" id="KAK1860193.1"/>
    </source>
</evidence>
<proteinExistence type="predicted"/>
<dbReference type="EMBL" id="CM020618">
    <property type="protein sequence ID" value="KAK1860193.1"/>
    <property type="molecule type" value="Genomic_DNA"/>
</dbReference>
<dbReference type="Proteomes" id="UP000798662">
    <property type="component" value="Chromosome 1"/>
</dbReference>
<evidence type="ECO:0000313" key="2">
    <source>
        <dbReference type="Proteomes" id="UP000798662"/>
    </source>
</evidence>